<dbReference type="EMBL" id="LR798223">
    <property type="protein sequence ID" value="CAB5194956.1"/>
    <property type="molecule type" value="Genomic_DNA"/>
</dbReference>
<proteinExistence type="predicted"/>
<gene>
    <name evidence="1" type="ORF">UFOVP177_47</name>
</gene>
<name>A0A6J7WCR4_9CAUD</name>
<protein>
    <submittedName>
        <fullName evidence="1">Uncharacterized protein</fullName>
    </submittedName>
</protein>
<evidence type="ECO:0000313" key="1">
    <source>
        <dbReference type="EMBL" id="CAB5194956.1"/>
    </source>
</evidence>
<organism evidence="1">
    <name type="scientific">uncultured Caudovirales phage</name>
    <dbReference type="NCBI Taxonomy" id="2100421"/>
    <lineage>
        <taxon>Viruses</taxon>
        <taxon>Duplodnaviria</taxon>
        <taxon>Heunggongvirae</taxon>
        <taxon>Uroviricota</taxon>
        <taxon>Caudoviricetes</taxon>
        <taxon>Peduoviridae</taxon>
        <taxon>Maltschvirus</taxon>
        <taxon>Maltschvirus maltsch</taxon>
    </lineage>
</organism>
<reference evidence="1" key="1">
    <citation type="submission" date="2020-05" db="EMBL/GenBank/DDBJ databases">
        <authorList>
            <person name="Chiriac C."/>
            <person name="Salcher M."/>
            <person name="Ghai R."/>
            <person name="Kavagutti S V."/>
        </authorList>
    </citation>
    <scope>NUCLEOTIDE SEQUENCE</scope>
</reference>
<sequence>MNREELEEDLMSATKRNPYEIVEPYPLGNNKFSKPMDADYSRECVAEFIAYICEDDFSDSNVRHRLKNYIATIVENRIEEIGYDDPVEDGWARADYEIQLRKDQSLEGY</sequence>
<accession>A0A6J7WCR4</accession>